<feature type="compositionally biased region" description="Low complexity" evidence="1">
    <location>
        <begin position="361"/>
        <end position="384"/>
    </location>
</feature>
<evidence type="ECO:0000313" key="3">
    <source>
        <dbReference type="Proteomes" id="UP001321749"/>
    </source>
</evidence>
<evidence type="ECO:0000256" key="1">
    <source>
        <dbReference type="SAM" id="MobiDB-lite"/>
    </source>
</evidence>
<organism evidence="2 3">
    <name type="scientific">Cladorrhinum samala</name>
    <dbReference type="NCBI Taxonomy" id="585594"/>
    <lineage>
        <taxon>Eukaryota</taxon>
        <taxon>Fungi</taxon>
        <taxon>Dikarya</taxon>
        <taxon>Ascomycota</taxon>
        <taxon>Pezizomycotina</taxon>
        <taxon>Sordariomycetes</taxon>
        <taxon>Sordariomycetidae</taxon>
        <taxon>Sordariales</taxon>
        <taxon>Podosporaceae</taxon>
        <taxon>Cladorrhinum</taxon>
    </lineage>
</organism>
<feature type="region of interest" description="Disordered" evidence="1">
    <location>
        <begin position="1053"/>
        <end position="1077"/>
    </location>
</feature>
<proteinExistence type="predicted"/>
<feature type="compositionally biased region" description="Polar residues" evidence="1">
    <location>
        <begin position="54"/>
        <end position="68"/>
    </location>
</feature>
<feature type="compositionally biased region" description="Acidic residues" evidence="1">
    <location>
        <begin position="913"/>
        <end position="929"/>
    </location>
</feature>
<feature type="compositionally biased region" description="Low complexity" evidence="1">
    <location>
        <begin position="185"/>
        <end position="196"/>
    </location>
</feature>
<feature type="region of interest" description="Disordered" evidence="1">
    <location>
        <begin position="299"/>
        <end position="386"/>
    </location>
</feature>
<gene>
    <name evidence="2" type="ORF">QBC42DRAFT_181088</name>
</gene>
<protein>
    <submittedName>
        <fullName evidence="2">Uncharacterized protein</fullName>
    </submittedName>
</protein>
<feature type="compositionally biased region" description="Polar residues" evidence="1">
    <location>
        <begin position="245"/>
        <end position="267"/>
    </location>
</feature>
<feature type="compositionally biased region" description="Polar residues" evidence="1">
    <location>
        <begin position="175"/>
        <end position="184"/>
    </location>
</feature>
<feature type="region of interest" description="Disordered" evidence="1">
    <location>
        <begin position="439"/>
        <end position="460"/>
    </location>
</feature>
<comment type="caution">
    <text evidence="2">The sequence shown here is derived from an EMBL/GenBank/DDBJ whole genome shotgun (WGS) entry which is preliminary data.</text>
</comment>
<name>A0AAV9HJR1_9PEZI</name>
<accession>A0AAV9HJR1</accession>
<feature type="region of interest" description="Disordered" evidence="1">
    <location>
        <begin position="139"/>
        <end position="268"/>
    </location>
</feature>
<dbReference type="Proteomes" id="UP001321749">
    <property type="component" value="Unassembled WGS sequence"/>
</dbReference>
<feature type="compositionally biased region" description="Basic and acidic residues" evidence="1">
    <location>
        <begin position="715"/>
        <end position="726"/>
    </location>
</feature>
<dbReference type="EMBL" id="MU865013">
    <property type="protein sequence ID" value="KAK4460380.1"/>
    <property type="molecule type" value="Genomic_DNA"/>
</dbReference>
<reference evidence="2" key="1">
    <citation type="journal article" date="2023" name="Mol. Phylogenet. Evol.">
        <title>Genome-scale phylogeny and comparative genomics of the fungal order Sordariales.</title>
        <authorList>
            <person name="Hensen N."/>
            <person name="Bonometti L."/>
            <person name="Westerberg I."/>
            <person name="Brannstrom I.O."/>
            <person name="Guillou S."/>
            <person name="Cros-Aarteil S."/>
            <person name="Calhoun S."/>
            <person name="Haridas S."/>
            <person name="Kuo A."/>
            <person name="Mondo S."/>
            <person name="Pangilinan J."/>
            <person name="Riley R."/>
            <person name="LaButti K."/>
            <person name="Andreopoulos B."/>
            <person name="Lipzen A."/>
            <person name="Chen C."/>
            <person name="Yan M."/>
            <person name="Daum C."/>
            <person name="Ng V."/>
            <person name="Clum A."/>
            <person name="Steindorff A."/>
            <person name="Ohm R.A."/>
            <person name="Martin F."/>
            <person name="Silar P."/>
            <person name="Natvig D.O."/>
            <person name="Lalanne C."/>
            <person name="Gautier V."/>
            <person name="Ament-Velasquez S.L."/>
            <person name="Kruys A."/>
            <person name="Hutchinson M.I."/>
            <person name="Powell A.J."/>
            <person name="Barry K."/>
            <person name="Miller A.N."/>
            <person name="Grigoriev I.V."/>
            <person name="Debuchy R."/>
            <person name="Gladieux P."/>
            <person name="Hiltunen Thoren M."/>
            <person name="Johannesson H."/>
        </authorList>
    </citation>
    <scope>NUCLEOTIDE SEQUENCE</scope>
    <source>
        <strain evidence="2">PSN324</strain>
    </source>
</reference>
<feature type="compositionally biased region" description="Acidic residues" evidence="1">
    <location>
        <begin position="829"/>
        <end position="840"/>
    </location>
</feature>
<feature type="compositionally biased region" description="Low complexity" evidence="1">
    <location>
        <begin position="313"/>
        <end position="330"/>
    </location>
</feature>
<evidence type="ECO:0000313" key="2">
    <source>
        <dbReference type="EMBL" id="KAK4460380.1"/>
    </source>
</evidence>
<sequence>MALRYNAVNQTDDDKLASPLSPTADSISTSASRPSPASSPCAMADSRRGDQAFTPLSMNDSDYISDGTSAVEDDGAPKQADGTTYLSIGEGIVRSNSVSSTASATLANRSPQPHTIVGSMVQSFEALHALRATAAAKEQQDLLAKKSHSSLRGAALASPPATLSPSPSADPAVQQDASSNTSSVPAEPGADPEAAPQTAVLERPRTRPSTPLVPPPSIADTPLIRPTPTAAVPSPTEQEKPALVRTSSTASISLSHPSPDVNRQSKSGAFLGNIAALEATAERMSMTSSIEDAIRAEHNELKRSESQRSSILQRARAASGSDAGSAQPPSVASRQNSILETNNAARFGGYSPGGYIMSPHASMSAAGSGRLRSGSRASSNGAPATFGEPLEAAKYSASAESGEDFPFLSRNGPGKASVRSIASGKLSLAQIAELEDPTSLTNALDEADRGARRDGDPDDEDARIMASAHQHIDPEFADELDSALTPHAEALQPMLDRGFPAEPATRLQLHQPDQYSQYWAQHIEEPPQRPHTSTESVTTFDQAQMAFGDFDGVHCDPEAASAFVPHEEPEISEPQQQKPQPQPQPQPQPRSGARPKSYFDPMSGQEMLFYPAPVPAMLNLPPKLSKKTKEDAARNARRSQVLSAMPQASRESRVWLPDPLEGLAGNRDSLPPMTPADVAGARMSTATLTPQAPFPDSAHARHPSEASTIQQAPLGDEHLQPREIRRPQQLKNAENRKSRATILDGLPPQLRASAFFDLPKQLPKIEVKGGSAMDTLDSILDASTAAPVSAFTDHAFAGKLGSEVYGVQAATTTATKKKKKKAKHAAPAAEEEEEEDEEEVIPAKPKRKKLVKRNSSSNLLDTGAEAPKRSGGFSLFGGGKRASAEDSGDDDEEEFPRNGKAGPKPPRHPLAPGEDELSSEEESEEEDAGQDLYQGPPTTLLAELQIRKQQNKLRTRPAANAFPNGMHSTLLQLDAVAQVEAKARKGKRVNLAWEDPNANPDLEDDDDEDVPLGMLAVAKAVGGGGGGNANNRSTMDISALMSEVHRPLGLMERREMEDNEPLSRRRERLQGGEGPALPMSLDVMQKRMSHMPLTPSGNGLMSAMRSQSRLALPLPHAGGSRAGSVVSAEDETEVEGETLAARKARLAAENPLPRARPVSGMFSSELLSQFGGDDENDATSKGNGAHSRNASADTGKPNVPEEEETLGQRRRRLQAEREAREREMGAAGGVAPVRAMTPLGLNPAPGALPSRPISMADVLGAHPLDGPLGHVNPIERERLRKEAEAIRVQQQHELKMAALRAQMPQTMTTTSHGARTGGYMDGRFNNGLGGHAIASGMGLGYNGSNISLLAAQQQQPQQQQQRPITMAGYSAGGYPEAGYPGFGMQPTPGQTDMVERWRQSVLN</sequence>
<feature type="region of interest" description="Disordered" evidence="1">
    <location>
        <begin position="1167"/>
        <end position="1229"/>
    </location>
</feature>
<feature type="compositionally biased region" description="Low complexity" evidence="1">
    <location>
        <begin position="154"/>
        <end position="172"/>
    </location>
</feature>
<feature type="region of interest" description="Disordered" evidence="1">
    <location>
        <begin position="565"/>
        <end position="603"/>
    </location>
</feature>
<feature type="region of interest" description="Disordered" evidence="1">
    <location>
        <begin position="1"/>
        <end position="83"/>
    </location>
</feature>
<feature type="compositionally biased region" description="Polar residues" evidence="1">
    <location>
        <begin position="1179"/>
        <end position="1192"/>
    </location>
</feature>
<feature type="compositionally biased region" description="Basic and acidic residues" evidence="1">
    <location>
        <begin position="446"/>
        <end position="455"/>
    </location>
</feature>
<feature type="compositionally biased region" description="Basic residues" evidence="1">
    <location>
        <begin position="815"/>
        <end position="824"/>
    </location>
</feature>
<feature type="compositionally biased region" description="Low complexity" evidence="1">
    <location>
        <begin position="24"/>
        <end position="44"/>
    </location>
</feature>
<feature type="compositionally biased region" description="Polar residues" evidence="1">
    <location>
        <begin position="332"/>
        <end position="344"/>
    </location>
</feature>
<feature type="compositionally biased region" description="Basic and acidic residues" evidence="1">
    <location>
        <begin position="1053"/>
        <end position="1070"/>
    </location>
</feature>
<feature type="compositionally biased region" description="Basic and acidic residues" evidence="1">
    <location>
        <begin position="1213"/>
        <end position="1224"/>
    </location>
</feature>
<reference evidence="2" key="2">
    <citation type="submission" date="2023-06" db="EMBL/GenBank/DDBJ databases">
        <authorList>
            <consortium name="Lawrence Berkeley National Laboratory"/>
            <person name="Mondo S.J."/>
            <person name="Hensen N."/>
            <person name="Bonometti L."/>
            <person name="Westerberg I."/>
            <person name="Brannstrom I.O."/>
            <person name="Guillou S."/>
            <person name="Cros-Aarteil S."/>
            <person name="Calhoun S."/>
            <person name="Haridas S."/>
            <person name="Kuo A."/>
            <person name="Pangilinan J."/>
            <person name="Riley R."/>
            <person name="Labutti K."/>
            <person name="Andreopoulos B."/>
            <person name="Lipzen A."/>
            <person name="Chen C."/>
            <person name="Yanf M."/>
            <person name="Daum C."/>
            <person name="Ng V."/>
            <person name="Clum A."/>
            <person name="Steindorff A."/>
            <person name="Ohm R."/>
            <person name="Martin F."/>
            <person name="Silar P."/>
            <person name="Natvig D."/>
            <person name="Lalanne C."/>
            <person name="Gautier V."/>
            <person name="Ament-Velasquez S.L."/>
            <person name="Kruys A."/>
            <person name="Hutchinson M.I."/>
            <person name="Powell A.J."/>
            <person name="Barry K."/>
            <person name="Miller A.N."/>
            <person name="Grigoriev I.V."/>
            <person name="Debuchy R."/>
            <person name="Gladieux P."/>
            <person name="Thoren M.H."/>
            <person name="Johannesson H."/>
        </authorList>
    </citation>
    <scope>NUCLEOTIDE SEQUENCE</scope>
    <source>
        <strain evidence="2">PSN324</strain>
    </source>
</reference>
<keyword evidence="3" id="KW-1185">Reference proteome</keyword>
<feature type="region of interest" description="Disordered" evidence="1">
    <location>
        <begin position="620"/>
        <end position="745"/>
    </location>
</feature>
<feature type="region of interest" description="Disordered" evidence="1">
    <location>
        <begin position="1113"/>
        <end position="1137"/>
    </location>
</feature>
<feature type="region of interest" description="Disordered" evidence="1">
    <location>
        <begin position="811"/>
        <end position="935"/>
    </location>
</feature>